<protein>
    <recommendedName>
        <fullName evidence="4">SKP1-like protein</fullName>
    </recommendedName>
</protein>
<reference evidence="7 8" key="1">
    <citation type="submission" date="2024-12" db="EMBL/GenBank/DDBJ databases">
        <title>The unique morphological basis and parallel evolutionary history of personate flowers in Penstemon.</title>
        <authorList>
            <person name="Depatie T.H."/>
            <person name="Wessinger C.A."/>
        </authorList>
    </citation>
    <scope>NUCLEOTIDE SEQUENCE [LARGE SCALE GENOMIC DNA]</scope>
    <source>
        <strain evidence="7">WTNN_2</strain>
        <tissue evidence="7">Leaf</tissue>
    </source>
</reference>
<comment type="subunit">
    <text evidence="4">Part of a SCF (SKP1-cullin-F-box) protein ligase complex.</text>
</comment>
<accession>A0ABD3SW65</accession>
<evidence type="ECO:0000256" key="1">
    <source>
        <dbReference type="ARBA" id="ARBA00004906"/>
    </source>
</evidence>
<comment type="similarity">
    <text evidence="2 4">Belongs to the SKP1 family.</text>
</comment>
<dbReference type="SUPFAM" id="SSF81382">
    <property type="entry name" value="Skp1 dimerisation domain-like"/>
    <property type="match status" value="1"/>
</dbReference>
<dbReference type="Gene3D" id="3.30.710.10">
    <property type="entry name" value="Potassium Channel Kv1.1, Chain A"/>
    <property type="match status" value="1"/>
</dbReference>
<evidence type="ECO:0000259" key="6">
    <source>
        <dbReference type="Pfam" id="PF03931"/>
    </source>
</evidence>
<dbReference type="PIRSF" id="PIRSF028729">
    <property type="entry name" value="E3_ubiquit_lig_SCF_Skp"/>
    <property type="match status" value="1"/>
</dbReference>
<dbReference type="GO" id="GO:0009867">
    <property type="term" value="P:jasmonic acid mediated signaling pathway"/>
    <property type="evidence" value="ECO:0007669"/>
    <property type="project" value="UniProtKB-ARBA"/>
</dbReference>
<dbReference type="GO" id="GO:0016567">
    <property type="term" value="P:protein ubiquitination"/>
    <property type="evidence" value="ECO:0007669"/>
    <property type="project" value="UniProtKB-UniRule"/>
</dbReference>
<comment type="pathway">
    <text evidence="1 4">Protein modification; protein ubiquitination.</text>
</comment>
<dbReference type="Pfam" id="PF01466">
    <property type="entry name" value="Skp1"/>
    <property type="match status" value="1"/>
</dbReference>
<dbReference type="PANTHER" id="PTHR11165">
    <property type="entry name" value="SKP1"/>
    <property type="match status" value="1"/>
</dbReference>
<sequence>MSSNTNKPSSSTSFSELIILKTFDDVTFSVERSVIMKSITIKSLLDDGCGDVVIEYLTKRVKLTDEDSETKTYEENFAEGFNYQKMFDLISVANYLEIKELIDLISQKIADRTKDMQQEEIRKIFNIKNDFTEEEEAAIRKEYAWAFEI</sequence>
<feature type="domain" description="SKP1 component dimerisation" evidence="5">
    <location>
        <begin position="99"/>
        <end position="146"/>
    </location>
</feature>
<dbReference type="SMART" id="SM00512">
    <property type="entry name" value="Skp1"/>
    <property type="match status" value="1"/>
</dbReference>
<dbReference type="InterPro" id="IPR036296">
    <property type="entry name" value="SKP1-like_dim_sf"/>
</dbReference>
<dbReference type="EMBL" id="JBJXBP010000005">
    <property type="protein sequence ID" value="KAL3828860.1"/>
    <property type="molecule type" value="Genomic_DNA"/>
</dbReference>
<comment type="function">
    <text evidence="4">Involved in ubiquitination and subsequent proteasomal degradation of target proteins. Together with CUL1, RBX1 and a F-box protein, it forms a SCF E3 ubiquitin ligase complex. The functional specificity of this complex depends on the type of F-box protein. In the SCF complex, it serves as an adapter that links the F-box protein to CUL1.</text>
</comment>
<evidence type="ECO:0000256" key="2">
    <source>
        <dbReference type="ARBA" id="ARBA00009993"/>
    </source>
</evidence>
<dbReference type="InterPro" id="IPR011333">
    <property type="entry name" value="SKP1/BTB/POZ_sf"/>
</dbReference>
<dbReference type="InterPro" id="IPR016897">
    <property type="entry name" value="SKP1"/>
</dbReference>
<evidence type="ECO:0000259" key="5">
    <source>
        <dbReference type="Pfam" id="PF01466"/>
    </source>
</evidence>
<comment type="caution">
    <text evidence="7">The sequence shown here is derived from an EMBL/GenBank/DDBJ whole genome shotgun (WGS) entry which is preliminary data.</text>
</comment>
<dbReference type="InterPro" id="IPR001232">
    <property type="entry name" value="SKP1-like"/>
</dbReference>
<dbReference type="InterPro" id="IPR016072">
    <property type="entry name" value="Skp1_comp_dimer"/>
</dbReference>
<evidence type="ECO:0000313" key="8">
    <source>
        <dbReference type="Proteomes" id="UP001634393"/>
    </source>
</evidence>
<gene>
    <name evidence="7" type="ORF">ACJIZ3_017662</name>
</gene>
<dbReference type="InterPro" id="IPR016073">
    <property type="entry name" value="Skp1_comp_POZ"/>
</dbReference>
<dbReference type="AlphaFoldDB" id="A0ABD3SW65"/>
<dbReference type="Proteomes" id="UP001634393">
    <property type="component" value="Unassembled WGS sequence"/>
</dbReference>
<keyword evidence="3 4" id="KW-0833">Ubl conjugation pathway</keyword>
<evidence type="ECO:0000313" key="7">
    <source>
        <dbReference type="EMBL" id="KAL3828860.1"/>
    </source>
</evidence>
<dbReference type="Pfam" id="PF03931">
    <property type="entry name" value="Skp1_POZ"/>
    <property type="match status" value="1"/>
</dbReference>
<organism evidence="7 8">
    <name type="scientific">Penstemon smallii</name>
    <dbReference type="NCBI Taxonomy" id="265156"/>
    <lineage>
        <taxon>Eukaryota</taxon>
        <taxon>Viridiplantae</taxon>
        <taxon>Streptophyta</taxon>
        <taxon>Embryophyta</taxon>
        <taxon>Tracheophyta</taxon>
        <taxon>Spermatophyta</taxon>
        <taxon>Magnoliopsida</taxon>
        <taxon>eudicotyledons</taxon>
        <taxon>Gunneridae</taxon>
        <taxon>Pentapetalae</taxon>
        <taxon>asterids</taxon>
        <taxon>lamiids</taxon>
        <taxon>Lamiales</taxon>
        <taxon>Plantaginaceae</taxon>
        <taxon>Cheloneae</taxon>
        <taxon>Penstemon</taxon>
    </lineage>
</organism>
<dbReference type="SUPFAM" id="SSF54695">
    <property type="entry name" value="POZ domain"/>
    <property type="match status" value="1"/>
</dbReference>
<feature type="domain" description="SKP1 component POZ" evidence="6">
    <location>
        <begin position="17"/>
        <end position="52"/>
    </location>
</feature>
<evidence type="ECO:0000256" key="4">
    <source>
        <dbReference type="PIRNR" id="PIRNR028729"/>
    </source>
</evidence>
<keyword evidence="8" id="KW-1185">Reference proteome</keyword>
<name>A0ABD3SW65_9LAMI</name>
<evidence type="ECO:0000256" key="3">
    <source>
        <dbReference type="ARBA" id="ARBA00022786"/>
    </source>
</evidence>
<proteinExistence type="inferred from homology"/>